<feature type="region of interest" description="Disordered" evidence="2">
    <location>
        <begin position="1430"/>
        <end position="1554"/>
    </location>
</feature>
<feature type="compositionally biased region" description="Basic residues" evidence="2">
    <location>
        <begin position="479"/>
        <end position="488"/>
    </location>
</feature>
<evidence type="ECO:0000259" key="3">
    <source>
        <dbReference type="Pfam" id="PF12814"/>
    </source>
</evidence>
<feature type="compositionally biased region" description="Basic and acidic residues" evidence="2">
    <location>
        <begin position="747"/>
        <end position="757"/>
    </location>
</feature>
<feature type="region of interest" description="Disordered" evidence="2">
    <location>
        <begin position="901"/>
        <end position="983"/>
    </location>
</feature>
<organism evidence="4 5">
    <name type="scientific">Basidiobolus ranarum</name>
    <dbReference type="NCBI Taxonomy" id="34480"/>
    <lineage>
        <taxon>Eukaryota</taxon>
        <taxon>Fungi</taxon>
        <taxon>Fungi incertae sedis</taxon>
        <taxon>Zoopagomycota</taxon>
        <taxon>Entomophthoromycotina</taxon>
        <taxon>Basidiobolomycetes</taxon>
        <taxon>Basidiobolales</taxon>
        <taxon>Basidiobolaceae</taxon>
        <taxon>Basidiobolus</taxon>
    </lineage>
</organism>
<feature type="region of interest" description="Disordered" evidence="2">
    <location>
        <begin position="1087"/>
        <end position="1129"/>
    </location>
</feature>
<feature type="region of interest" description="Disordered" evidence="2">
    <location>
        <begin position="369"/>
        <end position="388"/>
    </location>
</feature>
<evidence type="ECO:0000313" key="4">
    <source>
        <dbReference type="EMBL" id="KAK9764578.1"/>
    </source>
</evidence>
<feature type="compositionally biased region" description="Basic and acidic residues" evidence="2">
    <location>
        <begin position="957"/>
        <end position="983"/>
    </location>
</feature>
<feature type="coiled-coil region" evidence="1">
    <location>
        <begin position="431"/>
        <end position="458"/>
    </location>
</feature>
<feature type="compositionally biased region" description="Low complexity" evidence="2">
    <location>
        <begin position="834"/>
        <end position="846"/>
    </location>
</feature>
<feature type="compositionally biased region" description="Basic and acidic residues" evidence="2">
    <location>
        <begin position="517"/>
        <end position="528"/>
    </location>
</feature>
<feature type="domain" description="Pleckstrin homology" evidence="3">
    <location>
        <begin position="1568"/>
        <end position="1690"/>
    </location>
</feature>
<feature type="compositionally biased region" description="Basic residues" evidence="2">
    <location>
        <begin position="1756"/>
        <end position="1765"/>
    </location>
</feature>
<feature type="region of interest" description="Disordered" evidence="2">
    <location>
        <begin position="1706"/>
        <end position="1802"/>
    </location>
</feature>
<feature type="compositionally biased region" description="Polar residues" evidence="2">
    <location>
        <begin position="563"/>
        <end position="575"/>
    </location>
</feature>
<feature type="compositionally biased region" description="Basic and acidic residues" evidence="2">
    <location>
        <begin position="10"/>
        <end position="19"/>
    </location>
</feature>
<evidence type="ECO:0000256" key="2">
    <source>
        <dbReference type="SAM" id="MobiDB-lite"/>
    </source>
</evidence>
<feature type="region of interest" description="Disordered" evidence="2">
    <location>
        <begin position="1383"/>
        <end position="1412"/>
    </location>
</feature>
<feature type="coiled-coil region" evidence="1">
    <location>
        <begin position="264"/>
        <end position="351"/>
    </location>
</feature>
<feature type="compositionally biased region" description="Basic and acidic residues" evidence="2">
    <location>
        <begin position="181"/>
        <end position="191"/>
    </location>
</feature>
<feature type="compositionally biased region" description="Polar residues" evidence="2">
    <location>
        <begin position="591"/>
        <end position="608"/>
    </location>
</feature>
<name>A0ABR2WSS8_9FUNG</name>
<dbReference type="EMBL" id="JASJQH010000402">
    <property type="protein sequence ID" value="KAK9764578.1"/>
    <property type="molecule type" value="Genomic_DNA"/>
</dbReference>
<feature type="compositionally biased region" description="Polar residues" evidence="2">
    <location>
        <begin position="1533"/>
        <end position="1546"/>
    </location>
</feature>
<gene>
    <name evidence="4" type="ORF">K7432_007798</name>
</gene>
<dbReference type="Pfam" id="PF12814">
    <property type="entry name" value="Mcp5_PH"/>
    <property type="match status" value="1"/>
</dbReference>
<feature type="compositionally biased region" description="Polar residues" evidence="2">
    <location>
        <begin position="1027"/>
        <end position="1059"/>
    </location>
</feature>
<dbReference type="Proteomes" id="UP001479436">
    <property type="component" value="Unassembled WGS sequence"/>
</dbReference>
<evidence type="ECO:0000256" key="1">
    <source>
        <dbReference type="SAM" id="Coils"/>
    </source>
</evidence>
<feature type="compositionally biased region" description="Polar residues" evidence="2">
    <location>
        <begin position="901"/>
        <end position="919"/>
    </location>
</feature>
<feature type="compositionally biased region" description="Polar residues" evidence="2">
    <location>
        <begin position="931"/>
        <end position="956"/>
    </location>
</feature>
<protein>
    <recommendedName>
        <fullName evidence="3">Pleckstrin homology domain-containing protein</fullName>
    </recommendedName>
</protein>
<evidence type="ECO:0000313" key="5">
    <source>
        <dbReference type="Proteomes" id="UP001479436"/>
    </source>
</evidence>
<accession>A0ABR2WSS8</accession>
<feature type="compositionally biased region" description="Polar residues" evidence="2">
    <location>
        <begin position="379"/>
        <end position="388"/>
    </location>
</feature>
<dbReference type="InterPro" id="IPR053005">
    <property type="entry name" value="Nuclear_Pos-Cytoskel_Interact"/>
</dbReference>
<sequence length="1802" mass="200974">MNPGNSSHNPYDRSPKLDSTDSEGESLGNLIGTGGPLNLEAVRHLYENTGRNMRNSLANRRSLPSKRTSEAYFRELENLLIEKENEILLAADIGQVLLKEIHNLQAKVTSLENKPYQEAEEIVEEIRNSDRETLKKLKKFRLEAESITTNLNGKPGKFLTAGSPYTPRRNGNSLLESSDADDTKAAYDSSHSELNKTVEAGDSLLEVTKTLQNNLVETEAKLLMYMEMANEHERQAATLGMQINRNVEHEAKLQEATWNMELEIQELKGKLDESETNLNKALHEQKKIHDKWTTAKETIDSYKDREEAHLDNLERTKSRHEQEMTGMRRVISNLQREKTELHKKVDELKVELNGKIQRMGGRLAGSVTPLRDNVKFDPNSPNELSDSENLFNSPTQSPHNIAIQGQSLQMETLNGSLGHAHRTIATLRSSLHREKIEKLELKKMLAESQEKVETMEKEVIWESDNPEAVMRKVNLSVNKKMKMKRRKTNLKDSVTRTNGELSDSKAIVEESFISEDSDSKDQSDHTDSQEEEESNDDDDSIDESMENVTQDPEESFLEEDQSMTDIFNSNVNSSGIKRRRSRPASQKHANRGTTRNPLVSQSTQESPVSTRALFNELSMVDESYGGVEEDPTESSTAIDSKTPIPVKKTVDMGVQVSLLDIHTSRHSKFAMNAKGFLPSRFDFNFSPSDFDSLPFKSFPALFENTEETAAPERSPVESFNIQQYACSTPTKSTFELPNASRKSLVDRDQLTEMESRKRASVLETPNKRGIFGDQSQLQPNSDSAILPHNKYHDNAEISGSVPTISVTKNTTSETFESRSPEDIHPRLHEDSVDNSSVNSQQASTSSDQFEPVTPETKRYANKTTGIENDGTSMDLMTTTAVVEKELINSQNLNRHYEAITSETLNEDGSQSKANSTSSVILEDSSEKANLDQFSQYNDEVGTSGTDQTNTLSNSESLLRREKEPGQPIVEKELTQDHIERPTLRTEQIAPSIHSDVSVQGLNQHVGTLSNDLSEMTTDSAIQSALEISQKPTQSTDSSSINEKPYANKQSSSKLNVQQDRNVEQDVDVITPSVPSSVEVRALNATETPAPFDEQLHPRGDQVSDPTITSHTPHSSVRPYSDNEHSTNVSVTPSITKAGQELAEDTITSVALNSAIQPSHLNNQSIPSSYLTSEDNQKVTGQTMLVNHQSSPRNQNVADVPINSNIVESRISNSIDEHITSNNHSASPITTVENSTSSNDLELPKAVNDVAEQKQSQDMPYIDDSERCVPLPTQHSPMDRDGNMLKETDSQSLSTQRINGKYESNGVIPSVENISQDDGEHSEKPLDDATSSRDQLAPYKTHSRSMRRSVQISQLGTDLIIQGVDYPTDILSNDVVSSQISVNELPSKNESNDPAQPSQNELAFSEMQPESRNTREIGTQTLDSCIQPAMAEPRSPAMKPPPLPGTSRALRQKHATQNSISSKIDKRTSSASESSSDDERIPYNEPIATIHPSTSQTSISQRSVSAHQPPTRNWSIRNSSAMQDHLREHRLSVSAPQSPLLNENRQNSTHEDMETVSLQRRRTIGVDPSIIHAITQTMMGNYMWKYTRKVIGGGISEKKHLRFFWVHPYAKTVNWCAEQSGTDLYRSKSSKTKVQYVTSVRVVLDQPPLPGSTDGNPYSLIIQTPNREMKIKALEKERHDLWLLALTYLQSRQPVAPISANSFRTRRWSAGSNNNSTMESDEERTQHTIASSRSNSSFALPPSQVNNLSRTLSTKHSLSRLFKRPSKATLNPGPESSSSHDPELDDVKKCCQGKHDISQLSSQ</sequence>
<feature type="compositionally biased region" description="Polar residues" evidence="2">
    <location>
        <begin position="1490"/>
        <end position="1521"/>
    </location>
</feature>
<feature type="region of interest" description="Disordered" evidence="2">
    <location>
        <begin position="747"/>
        <end position="856"/>
    </location>
</feature>
<proteinExistence type="predicted"/>
<feature type="region of interest" description="Disordered" evidence="2">
    <location>
        <begin position="1"/>
        <end position="32"/>
    </location>
</feature>
<feature type="compositionally biased region" description="Acidic residues" evidence="2">
    <location>
        <begin position="529"/>
        <end position="562"/>
    </location>
</feature>
<comment type="caution">
    <text evidence="4">The sequence shown here is derived from an EMBL/GenBank/DDBJ whole genome shotgun (WGS) entry which is preliminary data.</text>
</comment>
<feature type="compositionally biased region" description="Polar residues" evidence="2">
    <location>
        <begin position="773"/>
        <end position="783"/>
    </location>
</feature>
<dbReference type="PANTHER" id="PTHR28190:SF1">
    <property type="entry name" value="NUCLEAR MIGRATION PROTEIN NUM1"/>
    <property type="match status" value="1"/>
</dbReference>
<feature type="region of interest" description="Disordered" evidence="2">
    <location>
        <begin position="479"/>
        <end position="608"/>
    </location>
</feature>
<feature type="region of interest" description="Disordered" evidence="2">
    <location>
        <begin position="158"/>
        <end position="191"/>
    </location>
</feature>
<feature type="compositionally biased region" description="Basic and acidic residues" evidence="2">
    <location>
        <begin position="1317"/>
        <end position="1330"/>
    </location>
</feature>
<feature type="region of interest" description="Disordered" evidence="2">
    <location>
        <begin position="1027"/>
        <end position="1060"/>
    </location>
</feature>
<dbReference type="PANTHER" id="PTHR28190">
    <property type="entry name" value="NUCLEAR MIGRATION PROTEIN NUM1"/>
    <property type="match status" value="1"/>
</dbReference>
<feature type="compositionally biased region" description="Polar residues" evidence="2">
    <location>
        <begin position="1726"/>
        <end position="1755"/>
    </location>
</feature>
<feature type="region of interest" description="Disordered" evidence="2">
    <location>
        <begin position="1272"/>
        <end position="1347"/>
    </location>
</feature>
<feature type="region of interest" description="Disordered" evidence="2">
    <location>
        <begin position="1218"/>
        <end position="1238"/>
    </location>
</feature>
<feature type="compositionally biased region" description="Polar residues" evidence="2">
    <location>
        <begin position="1103"/>
        <end position="1114"/>
    </location>
</feature>
<keyword evidence="1" id="KW-0175">Coiled coil</keyword>
<feature type="compositionally biased region" description="Basic and acidic residues" evidence="2">
    <location>
        <begin position="1276"/>
        <end position="1288"/>
    </location>
</feature>
<reference evidence="4 5" key="1">
    <citation type="submission" date="2023-04" db="EMBL/GenBank/DDBJ databases">
        <title>Genome of Basidiobolus ranarum AG-B5.</title>
        <authorList>
            <person name="Stajich J.E."/>
            <person name="Carter-House D."/>
            <person name="Gryganskyi A."/>
        </authorList>
    </citation>
    <scope>NUCLEOTIDE SEQUENCE [LARGE SCALE GENOMIC DNA]</scope>
    <source>
        <strain evidence="4 5">AG-B5</strain>
    </source>
</reference>
<keyword evidence="5" id="KW-1185">Reference proteome</keyword>
<feature type="compositionally biased region" description="Basic and acidic residues" evidence="2">
    <location>
        <begin position="1777"/>
        <end position="1796"/>
    </location>
</feature>
<feature type="compositionally biased region" description="Polar residues" evidence="2">
    <location>
        <begin position="800"/>
        <end position="814"/>
    </location>
</feature>
<dbReference type="InterPro" id="IPR024774">
    <property type="entry name" value="PH_dom-Mcp5-type"/>
</dbReference>
<feature type="compositionally biased region" description="Basic and acidic residues" evidence="2">
    <location>
        <begin position="815"/>
        <end position="831"/>
    </location>
</feature>